<dbReference type="InterPro" id="IPR019595">
    <property type="entry name" value="DUF2470"/>
</dbReference>
<proteinExistence type="predicted"/>
<reference evidence="2 3" key="1">
    <citation type="submission" date="2024-06" db="EMBL/GenBank/DDBJ databases">
        <title>The Natural Products Discovery Center: Release of the First 8490 Sequenced Strains for Exploring Actinobacteria Biosynthetic Diversity.</title>
        <authorList>
            <person name="Kalkreuter E."/>
            <person name="Kautsar S.A."/>
            <person name="Yang D."/>
            <person name="Bader C.D."/>
            <person name="Teijaro C.N."/>
            <person name="Fluegel L."/>
            <person name="Davis C.M."/>
            <person name="Simpson J.R."/>
            <person name="Lauterbach L."/>
            <person name="Steele A.D."/>
            <person name="Gui C."/>
            <person name="Meng S."/>
            <person name="Li G."/>
            <person name="Viehrig K."/>
            <person name="Ye F."/>
            <person name="Su P."/>
            <person name="Kiefer A.F."/>
            <person name="Nichols A."/>
            <person name="Cepeda A.J."/>
            <person name="Yan W."/>
            <person name="Fan B."/>
            <person name="Jiang Y."/>
            <person name="Adhikari A."/>
            <person name="Zheng C.-J."/>
            <person name="Schuster L."/>
            <person name="Cowan T.M."/>
            <person name="Smanski M.J."/>
            <person name="Chevrette M.G."/>
            <person name="De Carvalho L.P.S."/>
            <person name="Shen B."/>
        </authorList>
    </citation>
    <scope>NUCLEOTIDE SEQUENCE [LARGE SCALE GENOMIC DNA]</scope>
    <source>
        <strain evidence="2 3">NPDC006337</strain>
    </source>
</reference>
<evidence type="ECO:0000313" key="2">
    <source>
        <dbReference type="EMBL" id="MEU0705925.1"/>
    </source>
</evidence>
<accession>A0ABV2VXB4</accession>
<keyword evidence="3" id="KW-1185">Reference proteome</keyword>
<name>A0ABV2VXB4_9ACTN</name>
<dbReference type="RefSeq" id="WP_359655845.1">
    <property type="nucleotide sequence ID" value="NZ_JBEXZO010000004.1"/>
</dbReference>
<dbReference type="Proteomes" id="UP001550378">
    <property type="component" value="Unassembled WGS sequence"/>
</dbReference>
<evidence type="ECO:0000259" key="1">
    <source>
        <dbReference type="Pfam" id="PF10615"/>
    </source>
</evidence>
<dbReference type="Pfam" id="PF10615">
    <property type="entry name" value="DUF2470"/>
    <property type="match status" value="1"/>
</dbReference>
<evidence type="ECO:0000313" key="3">
    <source>
        <dbReference type="Proteomes" id="UP001550378"/>
    </source>
</evidence>
<feature type="domain" description="DUF2470" evidence="1">
    <location>
        <begin position="163"/>
        <end position="235"/>
    </location>
</feature>
<dbReference type="Gene3D" id="3.20.180.10">
    <property type="entry name" value="PNP-oxidase-like"/>
    <property type="match status" value="1"/>
</dbReference>
<dbReference type="EMBL" id="JBEXZR010000001">
    <property type="protein sequence ID" value="MEU0705925.1"/>
    <property type="molecule type" value="Genomic_DNA"/>
</dbReference>
<sequence>MSSRADARPPEPSRAERVRSVLSAARSLTVTTDGHRCDLAGAHSLDERGRLTLRLPADCHLAAAVACAPRGDLAAMLQFTDVAPTSVRDRVRARVTLSGWLTEDGSAEPEAAGAGDGDGAVEGVALRLDAVRATLDTGEGAEGVGLDELVLAGADPLAGHEAALLIHLTDDHPDAVARLARLVEPRHLHGVRRVVPVGLDRYGITLRLEHARTHDDVRLPFAVPLRDAAEFGDRIQALLAAAHACPRRRRSMHTRP</sequence>
<dbReference type="InterPro" id="IPR037119">
    <property type="entry name" value="Haem_oxidase_HugZ-like_sf"/>
</dbReference>
<protein>
    <submittedName>
        <fullName evidence="2">DUF2470 domain-containing protein</fullName>
    </submittedName>
</protein>
<organism evidence="2 3">
    <name type="scientific">Streptomyces lavendulocolor</name>
    <dbReference type="NCBI Taxonomy" id="67316"/>
    <lineage>
        <taxon>Bacteria</taxon>
        <taxon>Bacillati</taxon>
        <taxon>Actinomycetota</taxon>
        <taxon>Actinomycetes</taxon>
        <taxon>Kitasatosporales</taxon>
        <taxon>Streptomycetaceae</taxon>
        <taxon>Streptomyces</taxon>
    </lineage>
</organism>
<comment type="caution">
    <text evidence="2">The sequence shown here is derived from an EMBL/GenBank/DDBJ whole genome shotgun (WGS) entry which is preliminary data.</text>
</comment>
<gene>
    <name evidence="2" type="ORF">ABZ508_00870</name>
</gene>
<dbReference type="SUPFAM" id="SSF50475">
    <property type="entry name" value="FMN-binding split barrel"/>
    <property type="match status" value="1"/>
</dbReference>